<evidence type="ECO:0000313" key="1">
    <source>
        <dbReference type="EnsemblMetazoa" id="Aqu2.1.11192_001"/>
    </source>
</evidence>
<proteinExistence type="predicted"/>
<protein>
    <submittedName>
        <fullName evidence="1">Uncharacterized protein</fullName>
    </submittedName>
</protein>
<dbReference type="AlphaFoldDB" id="A0A1X7T9V5"/>
<sequence length="79" mass="8975">KINVVFIDSKPILRIFSSLLALTYVDDRINPVSQAVANNLNAVFVNDEHFKSKSVVFFLPVSQLSDIIRLQYTTSFLML</sequence>
<name>A0A1X7T9V5_AMPQE</name>
<dbReference type="EnsemblMetazoa" id="Aqu2.1.11192_001">
    <property type="protein sequence ID" value="Aqu2.1.11192_001"/>
    <property type="gene ID" value="Aqu2.1.11192"/>
</dbReference>
<reference evidence="1" key="1">
    <citation type="submission" date="2017-05" db="UniProtKB">
        <authorList>
            <consortium name="EnsemblMetazoa"/>
        </authorList>
    </citation>
    <scope>IDENTIFICATION</scope>
</reference>
<accession>A0A1X7T9V5</accession>
<dbReference type="InParanoid" id="A0A1X7T9V5"/>
<organism evidence="1">
    <name type="scientific">Amphimedon queenslandica</name>
    <name type="common">Sponge</name>
    <dbReference type="NCBI Taxonomy" id="400682"/>
    <lineage>
        <taxon>Eukaryota</taxon>
        <taxon>Metazoa</taxon>
        <taxon>Porifera</taxon>
        <taxon>Demospongiae</taxon>
        <taxon>Heteroscleromorpha</taxon>
        <taxon>Haplosclerida</taxon>
        <taxon>Niphatidae</taxon>
        <taxon>Amphimedon</taxon>
    </lineage>
</organism>